<evidence type="ECO:0000256" key="7">
    <source>
        <dbReference type="ARBA" id="ARBA00023125"/>
    </source>
</evidence>
<keyword evidence="16" id="KW-1185">Reference proteome</keyword>
<evidence type="ECO:0000256" key="10">
    <source>
        <dbReference type="ARBA" id="ARBA00023242"/>
    </source>
</evidence>
<sequence length="501" mass="57160">MESGHRNRIEEAREAHTRETGNQLCLERKNKTVANQREQNMDERIPPRMECIGVCVEELCPVCGDKVSGYHYGLLTCESCKGFFKRTVQNNKKYICAEKQQCTIDISQRKRCPSCRFHKCLHVGMRLEAVRADRMRGGRNKFGPMYKRDRALKQHRKALIQAGGFRIDSGPPLGSSIHHRHLRPLPILHSNPLPTARPPPLCSLLPSDPLAATQYQCTFFSSWTIKSEHTNNSGAPGSAARTHSEELHARPFSQQGPRMPQLVMEFVRCDPDELQLQNKITARLLQEQSGWEKHGNPSTFSLMCVMADQTLFSIVEWARTSIFFKELKVNDQMTLLHSCWSEMLLLDIISRQVLYGKVGSLLLVTGQEMELSYIASHASLTLASLVQRGQELVEKLHILKVDRQEFACIKFLILFNPDVKQLEDHQFIKSMHEQVEGALLEYTLCTSSHLLGRFAHLLLCLSELRSLSTLVEDYLYCKHLSGEVPCNNLLIEMLHAKRSWA</sequence>
<evidence type="ECO:0000259" key="14">
    <source>
        <dbReference type="PROSITE" id="PS51030"/>
    </source>
</evidence>
<evidence type="ECO:0000256" key="2">
    <source>
        <dbReference type="ARBA" id="ARBA00007536"/>
    </source>
</evidence>
<dbReference type="Gene3D" id="1.10.565.10">
    <property type="entry name" value="Retinoid X Receptor"/>
    <property type="match status" value="1"/>
</dbReference>
<dbReference type="InterPro" id="IPR001628">
    <property type="entry name" value="Znf_hrmn_rcpt"/>
</dbReference>
<evidence type="ECO:0000256" key="5">
    <source>
        <dbReference type="ARBA" id="ARBA00022833"/>
    </source>
</evidence>
<dbReference type="GO" id="GO:0009755">
    <property type="term" value="P:hormone-mediated signaling pathway"/>
    <property type="evidence" value="ECO:0007669"/>
    <property type="project" value="TreeGrafter"/>
</dbReference>
<dbReference type="Pfam" id="PF00104">
    <property type="entry name" value="Hormone_recep"/>
    <property type="match status" value="1"/>
</dbReference>
<dbReference type="CDD" id="cd07167">
    <property type="entry name" value="NR_DBD_Lrh-1_like"/>
    <property type="match status" value="1"/>
</dbReference>
<evidence type="ECO:0000256" key="12">
    <source>
        <dbReference type="RuleBase" id="RU004334"/>
    </source>
</evidence>
<evidence type="ECO:0000256" key="4">
    <source>
        <dbReference type="ARBA" id="ARBA00022771"/>
    </source>
</evidence>
<dbReference type="InParanoid" id="A0A6J2QUU7"/>
<dbReference type="GO" id="GO:0004879">
    <property type="term" value="F:nuclear receptor activity"/>
    <property type="evidence" value="ECO:0007669"/>
    <property type="project" value="InterPro"/>
</dbReference>
<dbReference type="PANTHER" id="PTHR24086">
    <property type="entry name" value="NUCLEAR RECEPTOR SUBFAMILY 5 GROUP A"/>
    <property type="match status" value="1"/>
</dbReference>
<keyword evidence="6 12" id="KW-0805">Transcription regulation</keyword>
<dbReference type="SMART" id="SM00430">
    <property type="entry name" value="HOLI"/>
    <property type="match status" value="1"/>
</dbReference>
<dbReference type="PROSITE" id="PS51843">
    <property type="entry name" value="NR_LBD"/>
    <property type="match status" value="1"/>
</dbReference>
<keyword evidence="8 12" id="KW-0804">Transcription</keyword>
<name>A0A6J2QUU7_COTGO</name>
<evidence type="ECO:0000313" key="17">
    <source>
        <dbReference type="RefSeq" id="XP_029300977.1"/>
    </source>
</evidence>
<keyword evidence="9 12" id="KW-0675">Receptor</keyword>
<reference evidence="17" key="1">
    <citation type="submission" date="2025-08" db="UniProtKB">
        <authorList>
            <consortium name="RefSeq"/>
        </authorList>
    </citation>
    <scope>IDENTIFICATION</scope>
</reference>
<dbReference type="GO" id="GO:0090575">
    <property type="term" value="C:RNA polymerase II transcription regulator complex"/>
    <property type="evidence" value="ECO:0007669"/>
    <property type="project" value="TreeGrafter"/>
</dbReference>
<proteinExistence type="inferred from homology"/>
<dbReference type="PRINTS" id="PR00398">
    <property type="entry name" value="STRDHORMONER"/>
</dbReference>
<evidence type="ECO:0000256" key="8">
    <source>
        <dbReference type="ARBA" id="ARBA00023163"/>
    </source>
</evidence>
<dbReference type="InterPro" id="IPR013088">
    <property type="entry name" value="Znf_NHR/GATA"/>
</dbReference>
<dbReference type="KEGG" id="cgob:115016964"/>
<dbReference type="OrthoDB" id="5984981at2759"/>
<dbReference type="AlphaFoldDB" id="A0A6J2QUU7"/>
<evidence type="ECO:0000259" key="15">
    <source>
        <dbReference type="PROSITE" id="PS51843"/>
    </source>
</evidence>
<dbReference type="InterPro" id="IPR000536">
    <property type="entry name" value="Nucl_hrmn_rcpt_lig-bd"/>
</dbReference>
<accession>A0A6J2QUU7</accession>
<evidence type="ECO:0000256" key="11">
    <source>
        <dbReference type="PIRSR" id="PIRSR002530-1"/>
    </source>
</evidence>
<protein>
    <submittedName>
        <fullName evidence="17">Steroidogenic factor 1-like</fullName>
    </submittedName>
</protein>
<dbReference type="PROSITE" id="PS00031">
    <property type="entry name" value="NUCLEAR_REC_DBD_1"/>
    <property type="match status" value="1"/>
</dbReference>
<evidence type="ECO:0000256" key="9">
    <source>
        <dbReference type="ARBA" id="ARBA00023170"/>
    </source>
</evidence>
<dbReference type="FunFam" id="1.10.565.10:FF:000011">
    <property type="entry name" value="Nuclear receptor subfamily 5, group A, member 2"/>
    <property type="match status" value="1"/>
</dbReference>
<feature type="region of interest" description="Disordered" evidence="13">
    <location>
        <begin position="1"/>
        <end position="20"/>
    </location>
</feature>
<dbReference type="InterPro" id="IPR001723">
    <property type="entry name" value="Nuclear_hrmn_rcpt"/>
</dbReference>
<feature type="binding site" evidence="11">
    <location>
        <position position="474"/>
    </location>
    <ligand>
        <name>a phospholipid derivative</name>
        <dbReference type="ChEBI" id="CHEBI:16247"/>
    </ligand>
</feature>
<evidence type="ECO:0000256" key="3">
    <source>
        <dbReference type="ARBA" id="ARBA00022723"/>
    </source>
</evidence>
<feature type="domain" description="NR LBD" evidence="15">
    <location>
        <begin position="254"/>
        <end position="497"/>
    </location>
</feature>
<evidence type="ECO:0000256" key="6">
    <source>
        <dbReference type="ARBA" id="ARBA00023015"/>
    </source>
</evidence>
<keyword evidence="10 12" id="KW-0539">Nucleus</keyword>
<dbReference type="GO" id="GO:0009888">
    <property type="term" value="P:tissue development"/>
    <property type="evidence" value="ECO:0007669"/>
    <property type="project" value="TreeGrafter"/>
</dbReference>
<dbReference type="InterPro" id="IPR035500">
    <property type="entry name" value="NHR-like_dom_sf"/>
</dbReference>
<dbReference type="SMART" id="SM00399">
    <property type="entry name" value="ZnF_C4"/>
    <property type="match status" value="1"/>
</dbReference>
<dbReference type="PANTHER" id="PTHR24086:SF48">
    <property type="entry name" value="FF1D-RELATED"/>
    <property type="match status" value="1"/>
</dbReference>
<dbReference type="FunFam" id="3.30.50.10:FF:000006">
    <property type="entry name" value="Nuclear receptor subfamily 5 group A member"/>
    <property type="match status" value="1"/>
</dbReference>
<keyword evidence="4 12" id="KW-0863">Zinc-finger</keyword>
<dbReference type="CDD" id="cd06944">
    <property type="entry name" value="NR_LBD_Ftz-F1_like"/>
    <property type="match status" value="1"/>
</dbReference>
<dbReference type="Pfam" id="PF00105">
    <property type="entry name" value="zf-C4"/>
    <property type="match status" value="1"/>
</dbReference>
<dbReference type="SUPFAM" id="SSF57716">
    <property type="entry name" value="Glucocorticoid receptor-like (DNA-binding domain)"/>
    <property type="match status" value="1"/>
</dbReference>
<comment type="subcellular location">
    <subcellularLocation>
        <location evidence="1 12">Nucleus</location>
    </subcellularLocation>
</comment>
<feature type="binding site" evidence="11">
    <location>
        <position position="478"/>
    </location>
    <ligand>
        <name>a phospholipid derivative</name>
        <dbReference type="ChEBI" id="CHEBI:16247"/>
    </ligand>
</feature>
<gene>
    <name evidence="17" type="primary">LOC115016964</name>
</gene>
<feature type="domain" description="Nuclear receptor" evidence="14">
    <location>
        <begin position="57"/>
        <end position="132"/>
    </location>
</feature>
<dbReference type="Proteomes" id="UP000504630">
    <property type="component" value="Chromosome 12"/>
</dbReference>
<keyword evidence="7 12" id="KW-0238">DNA-binding</keyword>
<keyword evidence="3 12" id="KW-0479">Metal-binding</keyword>
<evidence type="ECO:0000256" key="1">
    <source>
        <dbReference type="ARBA" id="ARBA00004123"/>
    </source>
</evidence>
<dbReference type="Gene3D" id="3.30.50.10">
    <property type="entry name" value="Erythroid Transcription Factor GATA-1, subunit A"/>
    <property type="match status" value="1"/>
</dbReference>
<feature type="compositionally biased region" description="Basic and acidic residues" evidence="13">
    <location>
        <begin position="1"/>
        <end position="19"/>
    </location>
</feature>
<dbReference type="RefSeq" id="XP_029300977.1">
    <property type="nucleotide sequence ID" value="XM_029445117.1"/>
</dbReference>
<comment type="similarity">
    <text evidence="2">Belongs to the nuclear hormone receptor family. NR5 subfamily.</text>
</comment>
<dbReference type="SUPFAM" id="SSF48508">
    <property type="entry name" value="Nuclear receptor ligand-binding domain"/>
    <property type="match status" value="1"/>
</dbReference>
<organism evidence="16 17">
    <name type="scientific">Cottoperca gobio</name>
    <name type="common">Frogmouth</name>
    <name type="synonym">Aphritis gobio</name>
    <dbReference type="NCBI Taxonomy" id="56716"/>
    <lineage>
        <taxon>Eukaryota</taxon>
        <taxon>Metazoa</taxon>
        <taxon>Chordata</taxon>
        <taxon>Craniata</taxon>
        <taxon>Vertebrata</taxon>
        <taxon>Euteleostomi</taxon>
        <taxon>Actinopterygii</taxon>
        <taxon>Neopterygii</taxon>
        <taxon>Teleostei</taxon>
        <taxon>Neoteleostei</taxon>
        <taxon>Acanthomorphata</taxon>
        <taxon>Eupercaria</taxon>
        <taxon>Perciformes</taxon>
        <taxon>Notothenioidei</taxon>
        <taxon>Bovichtidae</taxon>
        <taxon>Cottoperca</taxon>
    </lineage>
</organism>
<dbReference type="GeneID" id="115016964"/>
<dbReference type="PIRSF" id="PIRSF002530">
    <property type="entry name" value="Nuc_orph_FTZ-F1"/>
    <property type="match status" value="1"/>
</dbReference>
<dbReference type="GO" id="GO:0008270">
    <property type="term" value="F:zinc ion binding"/>
    <property type="evidence" value="ECO:0007669"/>
    <property type="project" value="UniProtKB-KW"/>
</dbReference>
<dbReference type="GO" id="GO:0000978">
    <property type="term" value="F:RNA polymerase II cis-regulatory region sequence-specific DNA binding"/>
    <property type="evidence" value="ECO:0007669"/>
    <property type="project" value="TreeGrafter"/>
</dbReference>
<keyword evidence="5 12" id="KW-0862">Zinc</keyword>
<dbReference type="PRINTS" id="PR00047">
    <property type="entry name" value="STROIDFINGER"/>
</dbReference>
<evidence type="ECO:0000256" key="13">
    <source>
        <dbReference type="SAM" id="MobiDB-lite"/>
    </source>
</evidence>
<dbReference type="PROSITE" id="PS51030">
    <property type="entry name" value="NUCLEAR_REC_DBD_2"/>
    <property type="match status" value="1"/>
</dbReference>
<evidence type="ECO:0000313" key="16">
    <source>
        <dbReference type="Proteomes" id="UP000504630"/>
    </source>
</evidence>
<dbReference type="InterPro" id="IPR016355">
    <property type="entry name" value="NR5-like"/>
</dbReference>